<dbReference type="GO" id="GO:0072318">
    <property type="term" value="P:clathrin coat disassembly"/>
    <property type="evidence" value="ECO:0007669"/>
    <property type="project" value="TreeGrafter"/>
</dbReference>
<dbReference type="InterPro" id="IPR036869">
    <property type="entry name" value="J_dom_sf"/>
</dbReference>
<dbReference type="PANTHER" id="PTHR23172">
    <property type="entry name" value="AUXILIN/CYCLIN G-ASSOCIATED KINASE-RELATED"/>
    <property type="match status" value="1"/>
</dbReference>
<sequence>MSGMDQFPGLLARDFGLRPQGKAAPMAAQKMYGRSAARSGPGVGSSPLPGDLFGGQAGQQSNHRAHRDDEVDAFFGGGRGAAGASSTTPVYDKPVYDDEDDIFGGLPGTKKKNSSTSTAARHGDVFGSYGDADLLADLGGPRSVADNKRSGPAYDPSSPPYDGDLLGGLGGLGESKASGTSSSNPASPPYDNDLLSDLAGGKSSRDNERSGGGFRQSPPSYEDDLFSGLGGVSKPPGNEKRFEEHVNSSFDDLIPGFGGSKADKQEREPLESNHQHSSFSSTKSTGTGAEDPFVVLETASATVYSASGLFTDPLEHIKPSGSLKSDVSSATDGRVFDEINGFGGSTRSASSFSFNMENIHKDKNPLEAAGDAPAAVALEKAHDNILPKTDEADNDQDSYQTLFGKSSKVSESYKAVNGDGSSTEDANATPFKTKTKTKASQRPEENSGISDDIWLSVYEIPLFTQPTNAPPPSRPPPLFRTRTPFVSTDENSSIDSNSRTKSDELSSQQSSYSFLKPHKDTLKPSAVSSIDELEDFAMGKPQDYSYEMPSGEEEVDTTSAAAASAAAMKEAMDRAEAKFKHAREAWGREKDFRSSKNRESVQQARDEEEKEKGRLEREQEQREKEEKANEQRRLEKMREMELEREREREKGRQAVERANREARERAAAEARQKAERAARERAERAAVQRAQAEARERAAAEAKERAERLASERERAEAEARERAAAEVRAARERAAREKAAAEARGKAERAAVERAAAEVRARAQRAAVERAATEARERAAAEARERAAAMAREKQQRSDTDLDSFFGMSARANSAPRERSSSYESAFETQFQNNGKPAGTHKTSGSSSSMRKPSSTMNIMDDLTTVFRTPSNDEFQEIEGEPEERRRARLEREQRTRERAAKAVAEKNEREMQMQREQAERDRVSESLNTEIRRWASGKEGNLRALLSTLQYVG</sequence>
<evidence type="ECO:0000313" key="3">
    <source>
        <dbReference type="Proteomes" id="UP000652761"/>
    </source>
</evidence>
<feature type="compositionally biased region" description="Basic and acidic residues" evidence="1">
    <location>
        <begin position="261"/>
        <end position="274"/>
    </location>
</feature>
<dbReference type="GO" id="GO:0005737">
    <property type="term" value="C:cytoplasm"/>
    <property type="evidence" value="ECO:0007669"/>
    <property type="project" value="TreeGrafter"/>
</dbReference>
<organism evidence="2 3">
    <name type="scientific">Colocasia esculenta</name>
    <name type="common">Wild taro</name>
    <name type="synonym">Arum esculentum</name>
    <dbReference type="NCBI Taxonomy" id="4460"/>
    <lineage>
        <taxon>Eukaryota</taxon>
        <taxon>Viridiplantae</taxon>
        <taxon>Streptophyta</taxon>
        <taxon>Embryophyta</taxon>
        <taxon>Tracheophyta</taxon>
        <taxon>Spermatophyta</taxon>
        <taxon>Magnoliopsida</taxon>
        <taxon>Liliopsida</taxon>
        <taxon>Araceae</taxon>
        <taxon>Aroideae</taxon>
        <taxon>Colocasieae</taxon>
        <taxon>Colocasia</taxon>
    </lineage>
</organism>
<feature type="region of interest" description="Disordered" evidence="1">
    <location>
        <begin position="463"/>
        <end position="527"/>
    </location>
</feature>
<proteinExistence type="predicted"/>
<name>A0A843WME2_COLES</name>
<feature type="region of interest" description="Disordered" evidence="1">
    <location>
        <begin position="541"/>
        <end position="721"/>
    </location>
</feature>
<feature type="region of interest" description="Disordered" evidence="1">
    <location>
        <begin position="386"/>
        <end position="451"/>
    </location>
</feature>
<evidence type="ECO:0000256" key="1">
    <source>
        <dbReference type="SAM" id="MobiDB-lite"/>
    </source>
</evidence>
<feature type="compositionally biased region" description="Pro residues" evidence="1">
    <location>
        <begin position="468"/>
        <end position="478"/>
    </location>
</feature>
<feature type="compositionally biased region" description="Polar residues" evidence="1">
    <location>
        <begin position="397"/>
        <end position="410"/>
    </location>
</feature>
<dbReference type="Gene3D" id="1.10.287.110">
    <property type="entry name" value="DnaJ domain"/>
    <property type="match status" value="1"/>
</dbReference>
<keyword evidence="3" id="KW-1185">Reference proteome</keyword>
<gene>
    <name evidence="2" type="ORF">Taro_036688</name>
</gene>
<feature type="compositionally biased region" description="Basic and acidic residues" evidence="1">
    <location>
        <begin position="237"/>
        <end position="246"/>
    </location>
</feature>
<dbReference type="AlphaFoldDB" id="A0A843WME2"/>
<evidence type="ECO:0008006" key="4">
    <source>
        <dbReference type="Google" id="ProtNLM"/>
    </source>
</evidence>
<feature type="region of interest" description="Disordered" evidence="1">
    <location>
        <begin position="16"/>
        <end position="289"/>
    </location>
</feature>
<dbReference type="Proteomes" id="UP000652761">
    <property type="component" value="Unassembled WGS sequence"/>
</dbReference>
<evidence type="ECO:0000313" key="2">
    <source>
        <dbReference type="EMBL" id="MQM03900.1"/>
    </source>
</evidence>
<dbReference type="OrthoDB" id="1717591at2759"/>
<feature type="compositionally biased region" description="Polar residues" evidence="1">
    <location>
        <begin position="823"/>
        <end position="836"/>
    </location>
</feature>
<dbReference type="EMBL" id="NMUH01003115">
    <property type="protein sequence ID" value="MQM03900.1"/>
    <property type="molecule type" value="Genomic_DNA"/>
</dbReference>
<dbReference type="GO" id="GO:0030276">
    <property type="term" value="F:clathrin binding"/>
    <property type="evidence" value="ECO:0007669"/>
    <property type="project" value="TreeGrafter"/>
</dbReference>
<feature type="compositionally biased region" description="Low complexity" evidence="1">
    <location>
        <begin position="277"/>
        <end position="288"/>
    </location>
</feature>
<feature type="region of interest" description="Disordered" evidence="1">
    <location>
        <begin position="777"/>
        <end position="927"/>
    </location>
</feature>
<reference evidence="2" key="1">
    <citation type="submission" date="2017-07" db="EMBL/GenBank/DDBJ databases">
        <title>Taro Niue Genome Assembly and Annotation.</title>
        <authorList>
            <person name="Atibalentja N."/>
            <person name="Keating K."/>
            <person name="Fields C.J."/>
        </authorList>
    </citation>
    <scope>NUCLEOTIDE SEQUENCE</scope>
    <source>
        <strain evidence="2">Niue_2</strain>
        <tissue evidence="2">Leaf</tissue>
    </source>
</reference>
<feature type="compositionally biased region" description="Basic and acidic residues" evidence="1">
    <location>
        <begin position="777"/>
        <end position="801"/>
    </location>
</feature>
<dbReference type="GO" id="GO:0072583">
    <property type="term" value="P:clathrin-dependent endocytosis"/>
    <property type="evidence" value="ECO:0007669"/>
    <property type="project" value="TreeGrafter"/>
</dbReference>
<accession>A0A843WME2</accession>
<comment type="caution">
    <text evidence="2">The sequence shown here is derived from an EMBL/GenBank/DDBJ whole genome shotgun (WGS) entry which is preliminary data.</text>
</comment>
<protein>
    <recommendedName>
        <fullName evidence="4">Auxilin-related protein 2</fullName>
    </recommendedName>
</protein>
<feature type="compositionally biased region" description="Low complexity" evidence="1">
    <location>
        <begin position="557"/>
        <end position="569"/>
    </location>
</feature>
<dbReference type="GO" id="GO:0031982">
    <property type="term" value="C:vesicle"/>
    <property type="evidence" value="ECO:0007669"/>
    <property type="project" value="TreeGrafter"/>
</dbReference>
<feature type="compositionally biased region" description="Basic and acidic residues" evidence="1">
    <location>
        <begin position="884"/>
        <end position="926"/>
    </location>
</feature>
<feature type="compositionally biased region" description="Basic and acidic residues" evidence="1">
    <location>
        <begin position="570"/>
        <end position="721"/>
    </location>
</feature>
<dbReference type="PANTHER" id="PTHR23172:SF19">
    <property type="entry name" value="J DOMAIN-CONTAINING PROTEIN"/>
    <property type="match status" value="1"/>
</dbReference>
<feature type="compositionally biased region" description="Low complexity" evidence="1">
    <location>
        <begin position="845"/>
        <end position="856"/>
    </location>
</feature>
<feature type="compositionally biased region" description="Polar residues" evidence="1">
    <location>
        <begin position="485"/>
        <end position="497"/>
    </location>
</feature>
<dbReference type="SUPFAM" id="SSF46565">
    <property type="entry name" value="Chaperone J-domain"/>
    <property type="match status" value="1"/>
</dbReference>